<dbReference type="EC" id="2.3.1.225" evidence="7"/>
<keyword evidence="7" id="KW-0808">Transferase</keyword>
<evidence type="ECO:0000313" key="10">
    <source>
        <dbReference type="EnsemblMetazoa" id="XP_030847355"/>
    </source>
</evidence>
<feature type="transmembrane region" description="Helical" evidence="7">
    <location>
        <begin position="14"/>
        <end position="36"/>
    </location>
</feature>
<dbReference type="InParanoid" id="A0A7M7PA27"/>
<evidence type="ECO:0000256" key="6">
    <source>
        <dbReference type="ARBA" id="ARBA00047790"/>
    </source>
</evidence>
<dbReference type="GO" id="GO:0016409">
    <property type="term" value="F:palmitoyltransferase activity"/>
    <property type="evidence" value="ECO:0000318"/>
    <property type="project" value="GO_Central"/>
</dbReference>
<dbReference type="GeneID" id="586843"/>
<comment type="domain">
    <text evidence="7">The DHHC domain is required for palmitoyltransferase activity.</text>
</comment>
<dbReference type="GO" id="GO:0019706">
    <property type="term" value="F:protein-cysteine S-palmitoyltransferase activity"/>
    <property type="evidence" value="ECO:0007669"/>
    <property type="project" value="UniProtKB-EC"/>
</dbReference>
<evidence type="ECO:0000259" key="9">
    <source>
        <dbReference type="Pfam" id="PF01529"/>
    </source>
</evidence>
<dbReference type="PANTHER" id="PTHR12349">
    <property type="entry name" value="ANKYRIN REPEAT AND LEM DOMAIN-CONTAINING PROTEIN 2"/>
    <property type="match status" value="1"/>
</dbReference>
<dbReference type="OrthoDB" id="4096362at2759"/>
<dbReference type="RefSeq" id="XP_030847355.1">
    <property type="nucleotide sequence ID" value="XM_030991495.1"/>
</dbReference>
<dbReference type="Pfam" id="PF01529">
    <property type="entry name" value="DHHC"/>
    <property type="match status" value="1"/>
</dbReference>
<dbReference type="KEGG" id="spu:586843"/>
<feature type="compositionally biased region" description="Basic and acidic residues" evidence="8">
    <location>
        <begin position="387"/>
        <end position="396"/>
    </location>
</feature>
<comment type="similarity">
    <text evidence="5">Belongs to the DHHC palmitoyltransferase family. ERF2/ZDHHC9 subfamily.</text>
</comment>
<dbReference type="PANTHER" id="PTHR12349:SF2">
    <property type="entry name" value="PALMITOYLTRANSFERASE ZDHHC8"/>
    <property type="match status" value="1"/>
</dbReference>
<feature type="region of interest" description="Disordered" evidence="8">
    <location>
        <begin position="520"/>
        <end position="566"/>
    </location>
</feature>
<dbReference type="OMA" id="MEPDIFE"/>
<keyword evidence="11" id="KW-1185">Reference proteome</keyword>
<dbReference type="GO" id="GO:0016020">
    <property type="term" value="C:membrane"/>
    <property type="evidence" value="ECO:0007669"/>
    <property type="project" value="UniProtKB-SubCell"/>
</dbReference>
<name>A0A7M7PA27_STRPU</name>
<dbReference type="PROSITE" id="PS50216">
    <property type="entry name" value="DHHC"/>
    <property type="match status" value="1"/>
</dbReference>
<organism evidence="10 11">
    <name type="scientific">Strongylocentrotus purpuratus</name>
    <name type="common">Purple sea urchin</name>
    <dbReference type="NCBI Taxonomy" id="7668"/>
    <lineage>
        <taxon>Eukaryota</taxon>
        <taxon>Metazoa</taxon>
        <taxon>Echinodermata</taxon>
        <taxon>Eleutherozoa</taxon>
        <taxon>Echinozoa</taxon>
        <taxon>Echinoidea</taxon>
        <taxon>Euechinoidea</taxon>
        <taxon>Echinacea</taxon>
        <taxon>Camarodonta</taxon>
        <taxon>Echinidea</taxon>
        <taxon>Strongylocentrotidae</taxon>
        <taxon>Strongylocentrotus</taxon>
    </lineage>
</organism>
<sequence length="591" mass="66228">MGCCKGKCKLSTRYIPVTIAYILVIGTSGLFFAFPLRDLIVKCEYHPSIAAFDGLLFLVALINFLLATFVDPGVFPRTAVGDEDRDDDLRAPLYKTVQIRGIQVRMKWCSTCRFYRPPRCSHCSVCNNCIERFDHHCPWVNNCVGRRNYRYFFLFLLSLTMHMVSVFVLSLIYVLQAKASISDYQKIISIVVMSVDALCFIPVIVLTVFHMSLICKGRTTNEQVTGKFQSGHNPFDKGCFKNCMEVFCGPQPARYVGFKSKPVSLAAMYMPVHTTSTTGNGVTDNQIHVRVESGRTTVTPQHTMTPQQHTMAPAVNNKQHQVHSSVGNNHTAPYFSDIRREGLGDESQGDDCEAEPPPPPPSSVNPYNQVHLYQHQDVASSSPQTDNRIRYSRRDPPSFSNESKSATPSHGSSELINSPASRRNNHREWDMSSTPSSGSVHSPHRQSPRSSSKGNNAHHAMKTNNVNHQENNIHAQHNNHKANNAPNHVKPEMQHVAMRNREGSRLRRPISFVTALKMSEESESMMRSQEKPTNSAPVRSKSTKADVGRNNHTAPTVKRSNTSFNSSHNASHIVQVNGEDRTQMMTYEVSV</sequence>
<comment type="subcellular location">
    <subcellularLocation>
        <location evidence="1">Membrane</location>
        <topology evidence="1">Multi-pass membrane protein</topology>
    </subcellularLocation>
</comment>
<comment type="catalytic activity">
    <reaction evidence="6">
        <text>L-cysteinyl-[protein] + hexadecanoyl-CoA = S-hexadecanoyl-L-cysteinyl-[protein] + CoA</text>
        <dbReference type="Rhea" id="RHEA:36683"/>
        <dbReference type="Rhea" id="RHEA-COMP:10131"/>
        <dbReference type="Rhea" id="RHEA-COMP:11032"/>
        <dbReference type="ChEBI" id="CHEBI:29950"/>
        <dbReference type="ChEBI" id="CHEBI:57287"/>
        <dbReference type="ChEBI" id="CHEBI:57379"/>
        <dbReference type="ChEBI" id="CHEBI:74151"/>
        <dbReference type="EC" id="2.3.1.225"/>
    </reaction>
    <physiologicalReaction direction="left-to-right" evidence="6">
        <dbReference type="Rhea" id="RHEA:36684"/>
    </physiologicalReaction>
</comment>
<reference evidence="11" key="1">
    <citation type="submission" date="2015-02" db="EMBL/GenBank/DDBJ databases">
        <title>Genome sequencing for Strongylocentrotus purpuratus.</title>
        <authorList>
            <person name="Murali S."/>
            <person name="Liu Y."/>
            <person name="Vee V."/>
            <person name="English A."/>
            <person name="Wang M."/>
            <person name="Skinner E."/>
            <person name="Han Y."/>
            <person name="Muzny D.M."/>
            <person name="Worley K.C."/>
            <person name="Gibbs R.A."/>
        </authorList>
    </citation>
    <scope>NUCLEOTIDE SEQUENCE</scope>
</reference>
<feature type="region of interest" description="Disordered" evidence="8">
    <location>
        <begin position="341"/>
        <end position="459"/>
    </location>
</feature>
<keyword evidence="4 7" id="KW-0472">Membrane</keyword>
<feature type="compositionally biased region" description="Low complexity" evidence="8">
    <location>
        <begin position="432"/>
        <end position="441"/>
    </location>
</feature>
<evidence type="ECO:0000256" key="1">
    <source>
        <dbReference type="ARBA" id="ARBA00004141"/>
    </source>
</evidence>
<evidence type="ECO:0000256" key="4">
    <source>
        <dbReference type="ARBA" id="ARBA00023136"/>
    </source>
</evidence>
<feature type="compositionally biased region" description="Polar residues" evidence="8">
    <location>
        <begin position="377"/>
        <end position="386"/>
    </location>
</feature>
<keyword evidence="3 7" id="KW-1133">Transmembrane helix</keyword>
<evidence type="ECO:0000256" key="8">
    <source>
        <dbReference type="SAM" id="MobiDB-lite"/>
    </source>
</evidence>
<dbReference type="AlphaFoldDB" id="A0A7M7PA27"/>
<feature type="domain" description="Palmitoyltransferase DHHC" evidence="9">
    <location>
        <begin position="105"/>
        <end position="225"/>
    </location>
</feature>
<feature type="transmembrane region" description="Helical" evidence="7">
    <location>
        <begin position="187"/>
        <end position="209"/>
    </location>
</feature>
<evidence type="ECO:0000256" key="5">
    <source>
        <dbReference type="ARBA" id="ARBA00023463"/>
    </source>
</evidence>
<feature type="transmembrane region" description="Helical" evidence="7">
    <location>
        <begin position="48"/>
        <end position="70"/>
    </location>
</feature>
<evidence type="ECO:0000256" key="7">
    <source>
        <dbReference type="RuleBase" id="RU079119"/>
    </source>
</evidence>
<keyword evidence="2 7" id="KW-0812">Transmembrane</keyword>
<feature type="transmembrane region" description="Helical" evidence="7">
    <location>
        <begin position="151"/>
        <end position="175"/>
    </location>
</feature>
<feature type="compositionally biased region" description="Polar residues" evidence="8">
    <location>
        <begin position="550"/>
        <end position="566"/>
    </location>
</feature>
<feature type="compositionally biased region" description="Polar residues" evidence="8">
    <location>
        <begin position="398"/>
        <end position="422"/>
    </location>
</feature>
<evidence type="ECO:0000313" key="11">
    <source>
        <dbReference type="Proteomes" id="UP000007110"/>
    </source>
</evidence>
<proteinExistence type="inferred from homology"/>
<dbReference type="EnsemblMetazoa" id="XM_030991495">
    <property type="protein sequence ID" value="XP_030847355"/>
    <property type="gene ID" value="LOC586843"/>
</dbReference>
<dbReference type="Proteomes" id="UP000007110">
    <property type="component" value="Unassembled WGS sequence"/>
</dbReference>
<protein>
    <recommendedName>
        <fullName evidence="7">Palmitoyltransferase</fullName>
        <ecNumber evidence="7">2.3.1.225</ecNumber>
    </recommendedName>
</protein>
<evidence type="ECO:0000256" key="2">
    <source>
        <dbReference type="ARBA" id="ARBA00022692"/>
    </source>
</evidence>
<reference evidence="10" key="2">
    <citation type="submission" date="2021-01" db="UniProtKB">
        <authorList>
            <consortium name="EnsemblMetazoa"/>
        </authorList>
    </citation>
    <scope>IDENTIFICATION</scope>
</reference>
<evidence type="ECO:0000256" key="3">
    <source>
        <dbReference type="ARBA" id="ARBA00022989"/>
    </source>
</evidence>
<keyword evidence="7" id="KW-0012">Acyltransferase</keyword>
<dbReference type="InterPro" id="IPR001594">
    <property type="entry name" value="Palmitoyltrfase_DHHC"/>
</dbReference>
<accession>A0A7M7PA27</accession>